<proteinExistence type="predicted"/>
<dbReference type="Proteomes" id="UP000053660">
    <property type="component" value="Unassembled WGS sequence"/>
</dbReference>
<accession>A0A0B1S0K1</accession>
<dbReference type="GO" id="GO:0016020">
    <property type="term" value="C:membrane"/>
    <property type="evidence" value="ECO:0007669"/>
    <property type="project" value="InterPro"/>
</dbReference>
<dbReference type="GO" id="GO:0005230">
    <property type="term" value="F:extracellular ligand-gated monoatomic ion channel activity"/>
    <property type="evidence" value="ECO:0007669"/>
    <property type="project" value="InterPro"/>
</dbReference>
<name>A0A0B1S0K1_OESDE</name>
<dbReference type="OrthoDB" id="5975154at2759"/>
<protein>
    <recommendedName>
        <fullName evidence="1">Neurotransmitter-gated ion-channel ligand-binding domain-containing protein</fullName>
    </recommendedName>
</protein>
<keyword evidence="3" id="KW-1185">Reference proteome</keyword>
<sequence length="93" mass="10788">MEARRTIVQQCRSTVRQHMACERSSLLVCRCLYFISLKSNIDICFSNGNVTWIPPAVIRSSCNIDIAYFPFDSQVSLIYKKKLFKCRSNRDDS</sequence>
<gene>
    <name evidence="2" type="ORF">OESDEN_23665</name>
</gene>
<reference evidence="2 3" key="1">
    <citation type="submission" date="2014-03" db="EMBL/GenBank/DDBJ databases">
        <title>Draft genome of the hookworm Oesophagostomum dentatum.</title>
        <authorList>
            <person name="Mitreva M."/>
        </authorList>
    </citation>
    <scope>NUCLEOTIDE SEQUENCE [LARGE SCALE GENOMIC DNA]</scope>
    <source>
        <strain evidence="2 3">OD-Hann</strain>
    </source>
</reference>
<dbReference type="Pfam" id="PF02931">
    <property type="entry name" value="Neur_chan_LBD"/>
    <property type="match status" value="1"/>
</dbReference>
<dbReference type="SUPFAM" id="SSF63712">
    <property type="entry name" value="Nicotinic receptor ligand binding domain-like"/>
    <property type="match status" value="1"/>
</dbReference>
<dbReference type="AlphaFoldDB" id="A0A0B1S0K1"/>
<organism evidence="2 3">
    <name type="scientific">Oesophagostomum dentatum</name>
    <name type="common">Nodular worm</name>
    <dbReference type="NCBI Taxonomy" id="61180"/>
    <lineage>
        <taxon>Eukaryota</taxon>
        <taxon>Metazoa</taxon>
        <taxon>Ecdysozoa</taxon>
        <taxon>Nematoda</taxon>
        <taxon>Chromadorea</taxon>
        <taxon>Rhabditida</taxon>
        <taxon>Rhabditina</taxon>
        <taxon>Rhabditomorpha</taxon>
        <taxon>Strongyloidea</taxon>
        <taxon>Strongylidae</taxon>
        <taxon>Oesophagostomum</taxon>
    </lineage>
</organism>
<evidence type="ECO:0000313" key="3">
    <source>
        <dbReference type="Proteomes" id="UP000053660"/>
    </source>
</evidence>
<feature type="domain" description="Neurotransmitter-gated ion-channel ligand-binding" evidence="1">
    <location>
        <begin position="45"/>
        <end position="75"/>
    </location>
</feature>
<dbReference type="InterPro" id="IPR006202">
    <property type="entry name" value="Neur_chan_lig-bd"/>
</dbReference>
<dbReference type="EMBL" id="KN611481">
    <property type="protein sequence ID" value="KHJ76715.1"/>
    <property type="molecule type" value="Genomic_DNA"/>
</dbReference>
<dbReference type="InterPro" id="IPR036734">
    <property type="entry name" value="Neur_chan_lig-bd_sf"/>
</dbReference>
<evidence type="ECO:0000259" key="1">
    <source>
        <dbReference type="Pfam" id="PF02931"/>
    </source>
</evidence>
<evidence type="ECO:0000313" key="2">
    <source>
        <dbReference type="EMBL" id="KHJ76715.1"/>
    </source>
</evidence>
<dbReference type="Gene3D" id="2.70.170.10">
    <property type="entry name" value="Neurotransmitter-gated ion-channel ligand-binding domain"/>
    <property type="match status" value="1"/>
</dbReference>